<sequence length="116" mass="13478">MQIKETGFILFLENYEENVQFYTDTLELVVRERKEGLVKLDFGGSYLMVENNGISNKTEKNRGQNPTVIRIEVDDIDGTVRLLRDKDVQVEVHKFNWGTIGVLIDPEGNRIEIKEY</sequence>
<evidence type="ECO:0000313" key="2">
    <source>
        <dbReference type="EMBL" id="WIV21033.1"/>
    </source>
</evidence>
<gene>
    <name evidence="2" type="ORF">QPK24_10345</name>
</gene>
<dbReference type="EMBL" id="CP127162">
    <property type="protein sequence ID" value="WIV21033.1"/>
    <property type="molecule type" value="Genomic_DNA"/>
</dbReference>
<dbReference type="Gene3D" id="3.10.180.10">
    <property type="entry name" value="2,3-Dihydroxybiphenyl 1,2-Dioxygenase, domain 1"/>
    <property type="match status" value="1"/>
</dbReference>
<dbReference type="RefSeq" id="WP_285748428.1">
    <property type="nucleotide sequence ID" value="NZ_CP127162.1"/>
</dbReference>
<protein>
    <submittedName>
        <fullName evidence="2">Glyoxalase/bleomycin resistance/dioxygenase family protein</fullName>
    </submittedName>
</protein>
<proteinExistence type="predicted"/>
<accession>A0ABY8X7K9</accession>
<dbReference type="Proteomes" id="UP001236415">
    <property type="component" value="Chromosome"/>
</dbReference>
<name>A0ABY8X7K9_9BACL</name>
<feature type="domain" description="VOC" evidence="1">
    <location>
        <begin position="2"/>
        <end position="116"/>
    </location>
</feature>
<evidence type="ECO:0000259" key="1">
    <source>
        <dbReference type="PROSITE" id="PS51819"/>
    </source>
</evidence>
<dbReference type="SUPFAM" id="SSF54593">
    <property type="entry name" value="Glyoxalase/Bleomycin resistance protein/Dihydroxybiphenyl dioxygenase"/>
    <property type="match status" value="1"/>
</dbReference>
<evidence type="ECO:0000313" key="3">
    <source>
        <dbReference type="Proteomes" id="UP001236415"/>
    </source>
</evidence>
<dbReference type="PROSITE" id="PS51819">
    <property type="entry name" value="VOC"/>
    <property type="match status" value="1"/>
</dbReference>
<dbReference type="InterPro" id="IPR037523">
    <property type="entry name" value="VOC_core"/>
</dbReference>
<dbReference type="Pfam" id="PF00903">
    <property type="entry name" value="Glyoxalase"/>
    <property type="match status" value="1"/>
</dbReference>
<dbReference type="InterPro" id="IPR004360">
    <property type="entry name" value="Glyas_Fos-R_dOase_dom"/>
</dbReference>
<organism evidence="2 3">
    <name type="scientific">Paenibacillus polygoni</name>
    <dbReference type="NCBI Taxonomy" id="3050112"/>
    <lineage>
        <taxon>Bacteria</taxon>
        <taxon>Bacillati</taxon>
        <taxon>Bacillota</taxon>
        <taxon>Bacilli</taxon>
        <taxon>Bacillales</taxon>
        <taxon>Paenibacillaceae</taxon>
        <taxon>Paenibacillus</taxon>
    </lineage>
</organism>
<keyword evidence="3" id="KW-1185">Reference proteome</keyword>
<dbReference type="InterPro" id="IPR029068">
    <property type="entry name" value="Glyas_Bleomycin-R_OHBP_Dase"/>
</dbReference>
<reference evidence="2 3" key="1">
    <citation type="submission" date="2023-06" db="EMBL/GenBank/DDBJ databases">
        <title>Paenibacillus polygonum sp. nov., an endophytic bacterium, isolated from Polygonum lapathifolium L. in Nanji Wetland National Nature Reserve, South of Poyang Lake, Jiangxi Province, China.</title>
        <authorList>
            <person name="Yu Z."/>
        </authorList>
    </citation>
    <scope>NUCLEOTIDE SEQUENCE [LARGE SCALE GENOMIC DNA]</scope>
    <source>
        <strain evidence="2 3">C31</strain>
    </source>
</reference>